<keyword evidence="1" id="KW-0812">Transmembrane</keyword>
<organism evidence="3 4">
    <name type="scientific">Paracoccus rhizosphaerae</name>
    <dbReference type="NCBI Taxonomy" id="1133347"/>
    <lineage>
        <taxon>Bacteria</taxon>
        <taxon>Pseudomonadati</taxon>
        <taxon>Pseudomonadota</taxon>
        <taxon>Alphaproteobacteria</taxon>
        <taxon>Rhodobacterales</taxon>
        <taxon>Paracoccaceae</taxon>
        <taxon>Paracoccus</taxon>
    </lineage>
</organism>
<dbReference type="InterPro" id="IPR036596">
    <property type="entry name" value="Cyt-C_aa3_sf"/>
</dbReference>
<evidence type="ECO:0000313" key="4">
    <source>
        <dbReference type="Proteomes" id="UP001589795"/>
    </source>
</evidence>
<reference evidence="3 4" key="1">
    <citation type="submission" date="2024-09" db="EMBL/GenBank/DDBJ databases">
        <authorList>
            <person name="Sun Q."/>
            <person name="Mori K."/>
        </authorList>
    </citation>
    <scope>NUCLEOTIDE SEQUENCE [LARGE SCALE GENOMIC DNA]</scope>
    <source>
        <strain evidence="3 4">CCM 7904</strain>
    </source>
</reference>
<comment type="caution">
    <text evidence="3">The sequence shown here is derived from an EMBL/GenBank/DDBJ whole genome shotgun (WGS) entry which is preliminary data.</text>
</comment>
<dbReference type="EMBL" id="JBHLWQ010000055">
    <property type="protein sequence ID" value="MFC0199832.1"/>
    <property type="molecule type" value="Genomic_DNA"/>
</dbReference>
<feature type="domain" description="Cytochrome c oxidase subunit IV bacterial aa3 type" evidence="2">
    <location>
        <begin position="10"/>
        <end position="49"/>
    </location>
</feature>
<dbReference type="Pfam" id="PF07835">
    <property type="entry name" value="COX4_pro_2"/>
    <property type="match status" value="1"/>
</dbReference>
<keyword evidence="1" id="KW-1133">Transmembrane helix</keyword>
<keyword evidence="1" id="KW-0472">Membrane</keyword>
<evidence type="ECO:0000313" key="3">
    <source>
        <dbReference type="EMBL" id="MFC0199832.1"/>
    </source>
</evidence>
<keyword evidence="4" id="KW-1185">Reference proteome</keyword>
<gene>
    <name evidence="3" type="ORF">ACFFIZ_05745</name>
</gene>
<sequence length="50" mass="5660">MANQHEKTEATPGTMDLTEHRKTFAGFLRMTQWVIILSLVVLIFLALTNA</sequence>
<dbReference type="RefSeq" id="WP_265505249.1">
    <property type="nucleotide sequence ID" value="NZ_JAOTBE010000001.1"/>
</dbReference>
<dbReference type="Proteomes" id="UP001589795">
    <property type="component" value="Unassembled WGS sequence"/>
</dbReference>
<feature type="transmembrane region" description="Helical" evidence="1">
    <location>
        <begin position="30"/>
        <end position="48"/>
    </location>
</feature>
<evidence type="ECO:0000259" key="2">
    <source>
        <dbReference type="Pfam" id="PF07835"/>
    </source>
</evidence>
<dbReference type="Gene3D" id="1.20.5.160">
    <property type="entry name" value="Bacterial aa3 type cytochrome c oxidase subunit IV"/>
    <property type="match status" value="1"/>
</dbReference>
<accession>A0ABV6CGH6</accession>
<evidence type="ECO:0000256" key="1">
    <source>
        <dbReference type="SAM" id="Phobius"/>
    </source>
</evidence>
<dbReference type="InterPro" id="IPR012422">
    <property type="entry name" value="Cyt_c_oxidase_su4_bac-aa3"/>
</dbReference>
<protein>
    <submittedName>
        <fullName evidence="3">Aa3-type cytochrome c oxidase subunit IV</fullName>
    </submittedName>
</protein>
<proteinExistence type="predicted"/>
<name>A0ABV6CGH6_9RHOB</name>
<dbReference type="SUPFAM" id="SSF81469">
    <property type="entry name" value="Bacterial aa3 type cytochrome c oxidase subunit IV"/>
    <property type="match status" value="1"/>
</dbReference>